<comment type="caution">
    <text evidence="1">The sequence shown here is derived from an EMBL/GenBank/DDBJ whole genome shotgun (WGS) entry which is preliminary data.</text>
</comment>
<organism evidence="1 2">
    <name type="scientific">Caerostris darwini</name>
    <dbReference type="NCBI Taxonomy" id="1538125"/>
    <lineage>
        <taxon>Eukaryota</taxon>
        <taxon>Metazoa</taxon>
        <taxon>Ecdysozoa</taxon>
        <taxon>Arthropoda</taxon>
        <taxon>Chelicerata</taxon>
        <taxon>Arachnida</taxon>
        <taxon>Araneae</taxon>
        <taxon>Araneomorphae</taxon>
        <taxon>Entelegynae</taxon>
        <taxon>Araneoidea</taxon>
        <taxon>Araneidae</taxon>
        <taxon>Caerostris</taxon>
    </lineage>
</organism>
<reference evidence="1 2" key="1">
    <citation type="submission" date="2021-06" db="EMBL/GenBank/DDBJ databases">
        <title>Caerostris darwini draft genome.</title>
        <authorList>
            <person name="Kono N."/>
            <person name="Arakawa K."/>
        </authorList>
    </citation>
    <scope>NUCLEOTIDE SEQUENCE [LARGE SCALE GENOMIC DNA]</scope>
</reference>
<sequence length="187" mass="21163">MLHIKLNILSTKHQNFLKCLVSLYYNLSKSIWKTKTKSSAHKFSGLISTKRTHAPTEGKGSVSYPNPARKLISVYTRFSPRAAAEELHSHVLPCTQLYPAGKVHDSNTRGRTTFAFAHILRVLCSGLAVHKTVDDDLRQSDSCQRFRHKGFFWYIWFLKNFGIRYAVSAGCVGDSLHCWAIVGGCFR</sequence>
<evidence type="ECO:0000313" key="1">
    <source>
        <dbReference type="EMBL" id="GIY81466.1"/>
    </source>
</evidence>
<protein>
    <submittedName>
        <fullName evidence="1">Uncharacterized protein</fullName>
    </submittedName>
</protein>
<name>A0AAV4WHL2_9ARAC</name>
<evidence type="ECO:0000313" key="2">
    <source>
        <dbReference type="Proteomes" id="UP001054837"/>
    </source>
</evidence>
<gene>
    <name evidence="1" type="ORF">CDAR_38051</name>
</gene>
<keyword evidence="2" id="KW-1185">Reference proteome</keyword>
<dbReference type="AlphaFoldDB" id="A0AAV4WHL2"/>
<dbReference type="Proteomes" id="UP001054837">
    <property type="component" value="Unassembled WGS sequence"/>
</dbReference>
<dbReference type="EMBL" id="BPLQ01014622">
    <property type="protein sequence ID" value="GIY81466.1"/>
    <property type="molecule type" value="Genomic_DNA"/>
</dbReference>
<proteinExistence type="predicted"/>
<accession>A0AAV4WHL2</accession>